<dbReference type="Proteomes" id="UP001143328">
    <property type="component" value="Unassembled WGS sequence"/>
</dbReference>
<accession>A0A9W6KA00</accession>
<dbReference type="EMBL" id="BSFN01000038">
    <property type="protein sequence ID" value="GLK92191.1"/>
    <property type="molecule type" value="Genomic_DNA"/>
</dbReference>
<protein>
    <submittedName>
        <fullName evidence="1">Uncharacterized protein</fullName>
    </submittedName>
</protein>
<dbReference type="AlphaFoldDB" id="A0A9W6KA00"/>
<proteinExistence type="predicted"/>
<gene>
    <name evidence="1" type="ORF">GCM10017655_52560</name>
</gene>
<evidence type="ECO:0000313" key="1">
    <source>
        <dbReference type="EMBL" id="GLK92191.1"/>
    </source>
</evidence>
<keyword evidence="2" id="KW-1185">Reference proteome</keyword>
<comment type="caution">
    <text evidence="1">The sequence shown here is derived from an EMBL/GenBank/DDBJ whole genome shotgun (WGS) entry which is preliminary data.</text>
</comment>
<sequence>MKLAVPEAGHYGALITNDSFEVLMRKDVNYSEGLFLRWKHNSDYSPSKFVRYLLCEDFCISAEFIKIPVHLIFFKGGTLVNFLMKYSGGDIEAAGFKWVSIREAWDEVAKLDSDEVRIGECSSLSILNDWIHHQRRKVAEKEIKESQMESYGAFDALCHRARAALDMYPGYFDGVGMYSEFMQSMIEAAAGEIDRVDNFSLYLDDLCSKAEKPGRSYLREKDLITIVRFSLASAYRRLCEEKHDDFSAECLRAEKFIAFLEQIYAEVSPELRARAIKGGGASRRGHVKSDEIKKVESVILKVLENKKLYGKHDQQYEIARKITENVLSEISSLGIGDIFSLGDLRQFIWDFLIENKAARALLK</sequence>
<name>A0A9W6KA00_9PSED</name>
<reference evidence="1" key="2">
    <citation type="submission" date="2023-01" db="EMBL/GenBank/DDBJ databases">
        <authorList>
            <person name="Sun Q."/>
            <person name="Evtushenko L."/>
        </authorList>
    </citation>
    <scope>NUCLEOTIDE SEQUENCE</scope>
    <source>
        <strain evidence="1">VKM B-2935</strain>
    </source>
</reference>
<organism evidence="1 2">
    <name type="scientific">Pseudomonas turukhanskensis</name>
    <dbReference type="NCBI Taxonomy" id="1806536"/>
    <lineage>
        <taxon>Bacteria</taxon>
        <taxon>Pseudomonadati</taxon>
        <taxon>Pseudomonadota</taxon>
        <taxon>Gammaproteobacteria</taxon>
        <taxon>Pseudomonadales</taxon>
        <taxon>Pseudomonadaceae</taxon>
        <taxon>Pseudomonas</taxon>
    </lineage>
</organism>
<dbReference type="RefSeq" id="WP_271198483.1">
    <property type="nucleotide sequence ID" value="NZ_BSFN01000038.1"/>
</dbReference>
<evidence type="ECO:0000313" key="2">
    <source>
        <dbReference type="Proteomes" id="UP001143328"/>
    </source>
</evidence>
<reference evidence="1" key="1">
    <citation type="journal article" date="2014" name="Int. J. Syst. Evol. Microbiol.">
        <title>Complete genome sequence of Corynebacterium casei LMG S-19264T (=DSM 44701T), isolated from a smear-ripened cheese.</title>
        <authorList>
            <consortium name="US DOE Joint Genome Institute (JGI-PGF)"/>
            <person name="Walter F."/>
            <person name="Albersmeier A."/>
            <person name="Kalinowski J."/>
            <person name="Ruckert C."/>
        </authorList>
    </citation>
    <scope>NUCLEOTIDE SEQUENCE</scope>
    <source>
        <strain evidence="1">VKM B-2935</strain>
    </source>
</reference>